<accession>A0A3S2Q3S4</accession>
<name>A0A3S2Q3S4_ORYJA</name>
<dbReference type="EMBL" id="CM012444">
    <property type="protein sequence ID" value="RVE69184.1"/>
    <property type="molecule type" value="Genomic_DNA"/>
</dbReference>
<keyword evidence="2" id="KW-1185">Reference proteome</keyword>
<organism evidence="1 2">
    <name type="scientific">Oryzias javanicus</name>
    <name type="common">Javanese ricefish</name>
    <name type="synonym">Aplocheilus javanicus</name>
    <dbReference type="NCBI Taxonomy" id="123683"/>
    <lineage>
        <taxon>Eukaryota</taxon>
        <taxon>Metazoa</taxon>
        <taxon>Chordata</taxon>
        <taxon>Craniata</taxon>
        <taxon>Vertebrata</taxon>
        <taxon>Euteleostomi</taxon>
        <taxon>Actinopterygii</taxon>
        <taxon>Neopterygii</taxon>
        <taxon>Teleostei</taxon>
        <taxon>Neoteleostei</taxon>
        <taxon>Acanthomorphata</taxon>
        <taxon>Ovalentaria</taxon>
        <taxon>Atherinomorphae</taxon>
        <taxon>Beloniformes</taxon>
        <taxon>Adrianichthyidae</taxon>
        <taxon>Oryziinae</taxon>
        <taxon>Oryzias</taxon>
    </lineage>
</organism>
<reference evidence="1 2" key="1">
    <citation type="submission" date="2018-11" db="EMBL/GenBank/DDBJ databases">
        <authorList>
            <person name="Lopez-Roques C."/>
            <person name="Donnadieu C."/>
            <person name="Bouchez O."/>
            <person name="Klopp C."/>
            <person name="Cabau C."/>
            <person name="Zahm M."/>
        </authorList>
    </citation>
    <scope>NUCLEOTIDE SEQUENCE [LARGE SCALE GENOMIC DNA]</scope>
    <source>
        <strain evidence="1">RS831</strain>
        <tissue evidence="1">Whole body</tissue>
    </source>
</reference>
<proteinExistence type="predicted"/>
<dbReference type="AlphaFoldDB" id="A0A3S2Q3S4"/>
<reference evidence="1 2" key="2">
    <citation type="submission" date="2019-01" db="EMBL/GenBank/DDBJ databases">
        <title>A chromosome length genome reference of the Java medaka (oryzias javanicus).</title>
        <authorList>
            <person name="Herpin A."/>
            <person name="Takehana Y."/>
            <person name="Naruse K."/>
            <person name="Ansai S."/>
            <person name="Kawaguchi M."/>
        </authorList>
    </citation>
    <scope>NUCLEOTIDE SEQUENCE [LARGE SCALE GENOMIC DNA]</scope>
    <source>
        <strain evidence="1">RS831</strain>
        <tissue evidence="1">Whole body</tissue>
    </source>
</reference>
<dbReference type="Proteomes" id="UP000283210">
    <property type="component" value="Chromosome 8"/>
</dbReference>
<evidence type="ECO:0000313" key="2">
    <source>
        <dbReference type="Proteomes" id="UP000283210"/>
    </source>
</evidence>
<sequence length="68" mass="8069">MTENQEGHRENLKLQMMKLFLSSHLCWPETQTLLKKDIKISYLIMKNKDQKNRFHPNCMTCLVDTSVS</sequence>
<protein>
    <submittedName>
        <fullName evidence="1">Uncharacterized protein</fullName>
    </submittedName>
</protein>
<evidence type="ECO:0000313" key="1">
    <source>
        <dbReference type="EMBL" id="RVE69184.1"/>
    </source>
</evidence>
<gene>
    <name evidence="1" type="ORF">OJAV_G00075290</name>
</gene>